<gene>
    <name evidence="1" type="primary">rlpA</name>
    <name evidence="5" type="ORF">GCM10007888_31610</name>
    <name evidence="4" type="ORF">MOX02_25390</name>
</gene>
<reference evidence="4 6" key="3">
    <citation type="submission" date="2019-07" db="EMBL/GenBank/DDBJ databases">
        <title>Whole genome shotgun sequence of Methylobacterium oxalidis NBRC 107715.</title>
        <authorList>
            <person name="Hosoyama A."/>
            <person name="Uohara A."/>
            <person name="Ohji S."/>
            <person name="Ichikawa N."/>
        </authorList>
    </citation>
    <scope>NUCLEOTIDE SEQUENCE [LARGE SCALE GENOMIC DNA]</scope>
    <source>
        <strain evidence="4 6">NBRC 107715</strain>
    </source>
</reference>
<dbReference type="AlphaFoldDB" id="A0A512J3I1"/>
<dbReference type="CDD" id="cd22268">
    <property type="entry name" value="DPBB_RlpA-like"/>
    <property type="match status" value="1"/>
</dbReference>
<dbReference type="Proteomes" id="UP000321960">
    <property type="component" value="Unassembled WGS sequence"/>
</dbReference>
<name>A0A512J3I1_9HYPH</name>
<dbReference type="Pfam" id="PF03330">
    <property type="entry name" value="DPBB_1"/>
    <property type="match status" value="1"/>
</dbReference>
<dbReference type="HAMAP" id="MF_02071">
    <property type="entry name" value="RlpA"/>
    <property type="match status" value="1"/>
</dbReference>
<dbReference type="GO" id="GO:0000270">
    <property type="term" value="P:peptidoglycan metabolic process"/>
    <property type="evidence" value="ECO:0007669"/>
    <property type="project" value="UniProtKB-UniRule"/>
</dbReference>
<dbReference type="EMBL" id="BSPK01000053">
    <property type="protein sequence ID" value="GLS64780.1"/>
    <property type="molecule type" value="Genomic_DNA"/>
</dbReference>
<reference evidence="5" key="1">
    <citation type="journal article" date="2014" name="Int. J. Syst. Evol. Microbiol.">
        <title>Complete genome of a new Firmicutes species belonging to the dominant human colonic microbiota ('Ruminococcus bicirculans') reveals two chromosomes and a selective capacity to utilize plant glucans.</title>
        <authorList>
            <consortium name="NISC Comparative Sequencing Program"/>
            <person name="Wegmann U."/>
            <person name="Louis P."/>
            <person name="Goesmann A."/>
            <person name="Henrissat B."/>
            <person name="Duncan S.H."/>
            <person name="Flint H.J."/>
        </authorList>
    </citation>
    <scope>NUCLEOTIDE SEQUENCE</scope>
    <source>
        <strain evidence="5">NBRC 107715</strain>
    </source>
</reference>
<dbReference type="GO" id="GO:0008932">
    <property type="term" value="F:lytic endotransglycosylase activity"/>
    <property type="evidence" value="ECO:0007669"/>
    <property type="project" value="UniProtKB-UniRule"/>
</dbReference>
<dbReference type="PANTHER" id="PTHR34183">
    <property type="entry name" value="ENDOLYTIC PEPTIDOGLYCAN TRANSGLYCOSYLASE RLPA"/>
    <property type="match status" value="1"/>
</dbReference>
<dbReference type="InterPro" id="IPR036908">
    <property type="entry name" value="RlpA-like_sf"/>
</dbReference>
<evidence type="ECO:0000313" key="5">
    <source>
        <dbReference type="EMBL" id="GLS64780.1"/>
    </source>
</evidence>
<sequence length="186" mass="19478">MLGVVHGSALAEDLAGTGAGGRFDLPERPAPLFTLPQIIALLPPLPEPPSEAAQATGSVAAPAGRGETRAAGELPRGRHLALRRGAPLGSGRATWYQHPGRTASGERYDPDGLTAAHASLPFGSRVRVVNRSNNRSVVVRITDRINVRTKAKRSYVIDLSRGSARALGISGVAQVALYRADAPQDP</sequence>
<dbReference type="PANTHER" id="PTHR34183:SF8">
    <property type="entry name" value="ENDOLYTIC PEPTIDOGLYCAN TRANSGLYCOSYLASE RLPA-RELATED"/>
    <property type="match status" value="1"/>
</dbReference>
<feature type="domain" description="RlpA-like protein double-psi beta-barrel" evidence="3">
    <location>
        <begin position="91"/>
        <end position="175"/>
    </location>
</feature>
<protein>
    <recommendedName>
        <fullName evidence="1">Endolytic peptidoglycan transglycosylase RlpA</fullName>
        <ecNumber evidence="1">4.2.2.-</ecNumber>
    </recommendedName>
</protein>
<accession>A0A512J3I1</accession>
<evidence type="ECO:0000256" key="2">
    <source>
        <dbReference type="SAM" id="MobiDB-lite"/>
    </source>
</evidence>
<dbReference type="SUPFAM" id="SSF50685">
    <property type="entry name" value="Barwin-like endoglucanases"/>
    <property type="match status" value="1"/>
</dbReference>
<dbReference type="GO" id="GO:0071555">
    <property type="term" value="P:cell wall organization"/>
    <property type="evidence" value="ECO:0007669"/>
    <property type="project" value="UniProtKB-KW"/>
</dbReference>
<dbReference type="Gene3D" id="2.40.40.10">
    <property type="entry name" value="RlpA-like domain"/>
    <property type="match status" value="1"/>
</dbReference>
<dbReference type="Proteomes" id="UP001156856">
    <property type="component" value="Unassembled WGS sequence"/>
</dbReference>
<evidence type="ECO:0000313" key="6">
    <source>
        <dbReference type="Proteomes" id="UP000321960"/>
    </source>
</evidence>
<comment type="similarity">
    <text evidence="1">Belongs to the RlpA family.</text>
</comment>
<evidence type="ECO:0000256" key="1">
    <source>
        <dbReference type="HAMAP-Rule" id="MF_02071"/>
    </source>
</evidence>
<comment type="function">
    <text evidence="1">Lytic transglycosylase with a strong preference for naked glycan strands that lack stem peptides.</text>
</comment>
<dbReference type="EC" id="4.2.2.-" evidence="1"/>
<keyword evidence="1" id="KW-0456">Lyase</keyword>
<evidence type="ECO:0000313" key="4">
    <source>
        <dbReference type="EMBL" id="GEP04501.1"/>
    </source>
</evidence>
<proteinExistence type="inferred from homology"/>
<dbReference type="EMBL" id="BJZU01000047">
    <property type="protein sequence ID" value="GEP04501.1"/>
    <property type="molecule type" value="Genomic_DNA"/>
</dbReference>
<reference evidence="5" key="4">
    <citation type="submission" date="2023-01" db="EMBL/GenBank/DDBJ databases">
        <title>Draft genome sequence of Methylobacterium oxalidis strain NBRC 107715.</title>
        <authorList>
            <person name="Sun Q."/>
            <person name="Mori K."/>
        </authorList>
    </citation>
    <scope>NUCLEOTIDE SEQUENCE</scope>
    <source>
        <strain evidence="5">NBRC 107715</strain>
    </source>
</reference>
<comment type="caution">
    <text evidence="4">The sequence shown here is derived from an EMBL/GenBank/DDBJ whole genome shotgun (WGS) entry which is preliminary data.</text>
</comment>
<evidence type="ECO:0000259" key="3">
    <source>
        <dbReference type="Pfam" id="PF03330"/>
    </source>
</evidence>
<feature type="region of interest" description="Disordered" evidence="2">
    <location>
        <begin position="45"/>
        <end position="64"/>
    </location>
</feature>
<evidence type="ECO:0000313" key="7">
    <source>
        <dbReference type="Proteomes" id="UP001156856"/>
    </source>
</evidence>
<organism evidence="4 6">
    <name type="scientific">Methylobacterium oxalidis</name>
    <dbReference type="NCBI Taxonomy" id="944322"/>
    <lineage>
        <taxon>Bacteria</taxon>
        <taxon>Pseudomonadati</taxon>
        <taxon>Pseudomonadota</taxon>
        <taxon>Alphaproteobacteria</taxon>
        <taxon>Hyphomicrobiales</taxon>
        <taxon>Methylobacteriaceae</taxon>
        <taxon>Methylobacterium</taxon>
    </lineage>
</organism>
<keyword evidence="7" id="KW-1185">Reference proteome</keyword>
<keyword evidence="1" id="KW-0961">Cell wall biogenesis/degradation</keyword>
<dbReference type="InterPro" id="IPR034718">
    <property type="entry name" value="RlpA"/>
</dbReference>
<dbReference type="InterPro" id="IPR009009">
    <property type="entry name" value="RlpA-like_DPBB"/>
</dbReference>
<reference evidence="7" key="2">
    <citation type="journal article" date="2019" name="Int. J. Syst. Evol. Microbiol.">
        <title>The Global Catalogue of Microorganisms (GCM) 10K type strain sequencing project: providing services to taxonomists for standard genome sequencing and annotation.</title>
        <authorList>
            <consortium name="The Broad Institute Genomics Platform"/>
            <consortium name="The Broad Institute Genome Sequencing Center for Infectious Disease"/>
            <person name="Wu L."/>
            <person name="Ma J."/>
        </authorList>
    </citation>
    <scope>NUCLEOTIDE SEQUENCE [LARGE SCALE GENOMIC DNA]</scope>
    <source>
        <strain evidence="7">NBRC 107715</strain>
    </source>
</reference>